<proteinExistence type="predicted"/>
<protein>
    <recommendedName>
        <fullName evidence="2">Fibronectin type-III domain-containing protein</fullName>
    </recommendedName>
</protein>
<comment type="caution">
    <text evidence="1">The sequence shown here is derived from an EMBL/GenBank/DDBJ whole genome shotgun (WGS) entry which is preliminary data.</text>
</comment>
<dbReference type="EMBL" id="LAZR01003977">
    <property type="protein sequence ID" value="KKN12932.1"/>
    <property type="molecule type" value="Genomic_DNA"/>
</dbReference>
<evidence type="ECO:0000313" key="1">
    <source>
        <dbReference type="EMBL" id="KKN12932.1"/>
    </source>
</evidence>
<dbReference type="AlphaFoldDB" id="A0A0F9NLJ5"/>
<dbReference type="SUPFAM" id="SSF49265">
    <property type="entry name" value="Fibronectin type III"/>
    <property type="match status" value="1"/>
</dbReference>
<reference evidence="1" key="1">
    <citation type="journal article" date="2015" name="Nature">
        <title>Complex archaea that bridge the gap between prokaryotes and eukaryotes.</title>
        <authorList>
            <person name="Spang A."/>
            <person name="Saw J.H."/>
            <person name="Jorgensen S.L."/>
            <person name="Zaremba-Niedzwiedzka K."/>
            <person name="Martijn J."/>
            <person name="Lind A.E."/>
            <person name="van Eijk R."/>
            <person name="Schleper C."/>
            <person name="Guy L."/>
            <person name="Ettema T.J."/>
        </authorList>
    </citation>
    <scope>NUCLEOTIDE SEQUENCE</scope>
</reference>
<sequence length="226" mass="24847">MRAATFLLLGILLISGCKKDPPNLPGKAVLTEPARNSECTPVQSSSSTSNLVRFRWQPANYSEEYEVVVRNLTTGDAVEKVTGSATITIPLEKGTPYSWFVISKNTQTIETATSETWSLYSPGSQTNHVPFPAEIIAPESGATVFKDINNEITLQWSSSDIDEDIESYSIFFSTENPPNLLIASPEVDQTTQKVGVISDTVYYWKVITTDMIGNTSDTGVLDFKVY</sequence>
<dbReference type="Gene3D" id="2.60.40.10">
    <property type="entry name" value="Immunoglobulins"/>
    <property type="match status" value="1"/>
</dbReference>
<organism evidence="1">
    <name type="scientific">marine sediment metagenome</name>
    <dbReference type="NCBI Taxonomy" id="412755"/>
    <lineage>
        <taxon>unclassified sequences</taxon>
        <taxon>metagenomes</taxon>
        <taxon>ecological metagenomes</taxon>
    </lineage>
</organism>
<name>A0A0F9NLJ5_9ZZZZ</name>
<gene>
    <name evidence="1" type="ORF">LCGC14_1011480</name>
</gene>
<dbReference type="InterPro" id="IPR036116">
    <property type="entry name" value="FN3_sf"/>
</dbReference>
<evidence type="ECO:0008006" key="2">
    <source>
        <dbReference type="Google" id="ProtNLM"/>
    </source>
</evidence>
<dbReference type="PROSITE" id="PS51257">
    <property type="entry name" value="PROKAR_LIPOPROTEIN"/>
    <property type="match status" value="1"/>
</dbReference>
<accession>A0A0F9NLJ5</accession>
<dbReference type="InterPro" id="IPR013783">
    <property type="entry name" value="Ig-like_fold"/>
</dbReference>